<dbReference type="PANTHER" id="PTHR46060">
    <property type="entry name" value="MARINER MOS1 TRANSPOSASE-LIKE PROTEIN"/>
    <property type="match status" value="1"/>
</dbReference>
<evidence type="ECO:0000259" key="1">
    <source>
        <dbReference type="Pfam" id="PF17906"/>
    </source>
</evidence>
<protein>
    <recommendedName>
        <fullName evidence="1">Mos1 transposase HTH domain-containing protein</fullName>
    </recommendedName>
</protein>
<dbReference type="InterPro" id="IPR052709">
    <property type="entry name" value="Transposase-MT_Hybrid"/>
</dbReference>
<evidence type="ECO:0000313" key="3">
    <source>
        <dbReference type="Proteomes" id="UP001162162"/>
    </source>
</evidence>
<name>A0AAV8YLC6_9CUCU</name>
<accession>A0AAV8YLC6</accession>
<dbReference type="Proteomes" id="UP001162162">
    <property type="component" value="Unassembled WGS sequence"/>
</dbReference>
<dbReference type="PANTHER" id="PTHR46060:SF1">
    <property type="entry name" value="MARINER MOS1 TRANSPOSASE-LIKE PROTEIN"/>
    <property type="match status" value="1"/>
</dbReference>
<feature type="domain" description="Mos1 transposase HTH" evidence="1">
    <location>
        <begin position="132"/>
        <end position="164"/>
    </location>
</feature>
<keyword evidence="3" id="KW-1185">Reference proteome</keyword>
<dbReference type="Pfam" id="PF01359">
    <property type="entry name" value="Transposase_1"/>
    <property type="match status" value="1"/>
</dbReference>
<dbReference type="AlphaFoldDB" id="A0AAV8YLC6"/>
<reference evidence="2" key="1">
    <citation type="journal article" date="2023" name="Insect Mol. Biol.">
        <title>Genome sequencing provides insights into the evolution of gene families encoding plant cell wall-degrading enzymes in longhorned beetles.</title>
        <authorList>
            <person name="Shin N.R."/>
            <person name="Okamura Y."/>
            <person name="Kirsch R."/>
            <person name="Pauchet Y."/>
        </authorList>
    </citation>
    <scope>NUCLEOTIDE SEQUENCE</scope>
    <source>
        <strain evidence="2">AMC_N1</strain>
    </source>
</reference>
<dbReference type="InterPro" id="IPR041426">
    <property type="entry name" value="Mos1_HTH"/>
</dbReference>
<dbReference type="InterPro" id="IPR001888">
    <property type="entry name" value="Transposase_1"/>
</dbReference>
<evidence type="ECO:0000313" key="2">
    <source>
        <dbReference type="EMBL" id="KAJ8952556.1"/>
    </source>
</evidence>
<dbReference type="GO" id="GO:0003676">
    <property type="term" value="F:nucleic acid binding"/>
    <property type="evidence" value="ECO:0007669"/>
    <property type="project" value="InterPro"/>
</dbReference>
<dbReference type="EMBL" id="JAPWTK010000067">
    <property type="protein sequence ID" value="KAJ8952556.1"/>
    <property type="molecule type" value="Genomic_DNA"/>
</dbReference>
<dbReference type="Gene3D" id="3.30.420.10">
    <property type="entry name" value="Ribonuclease H-like superfamily/Ribonuclease H"/>
    <property type="match status" value="1"/>
</dbReference>
<dbReference type="Gene3D" id="1.10.10.1450">
    <property type="match status" value="1"/>
</dbReference>
<dbReference type="Pfam" id="PF17906">
    <property type="entry name" value="HTH_48"/>
    <property type="match status" value="1"/>
</dbReference>
<dbReference type="InterPro" id="IPR036397">
    <property type="entry name" value="RNaseH_sf"/>
</dbReference>
<comment type="caution">
    <text evidence="2">The sequence shown here is derived from an EMBL/GenBank/DDBJ whole genome shotgun (WGS) entry which is preliminary data.</text>
</comment>
<organism evidence="2 3">
    <name type="scientific">Aromia moschata</name>
    <dbReference type="NCBI Taxonomy" id="1265417"/>
    <lineage>
        <taxon>Eukaryota</taxon>
        <taxon>Metazoa</taxon>
        <taxon>Ecdysozoa</taxon>
        <taxon>Arthropoda</taxon>
        <taxon>Hexapoda</taxon>
        <taxon>Insecta</taxon>
        <taxon>Pterygota</taxon>
        <taxon>Neoptera</taxon>
        <taxon>Endopterygota</taxon>
        <taxon>Coleoptera</taxon>
        <taxon>Polyphaga</taxon>
        <taxon>Cucujiformia</taxon>
        <taxon>Chrysomeloidea</taxon>
        <taxon>Cerambycidae</taxon>
        <taxon>Cerambycinae</taxon>
        <taxon>Callichromatini</taxon>
        <taxon>Aromia</taxon>
    </lineage>
</organism>
<proteinExistence type="predicted"/>
<gene>
    <name evidence="2" type="ORF">NQ318_006921</name>
</gene>
<sequence length="451" mass="51894">MSDIPLAFEVAPARYFKAPTVPRAFTLDELLPRLDNEKRRDAPGVTPHKFLRYDVLLTQLRATFTHIYGEKKDLLVRAGYENTEAMEIWGFEPGRIIALGVITSFSPGALPNELSPQLITEPCLPHPELAGKSVDSYAMLKEVYGNECLSRTPVFEWFKRFKEGRKTTEDDPRPVWPSTSKTNENIEKTGKLIREDRRLSIRGLSELTGIDKECVCQIWHESFNVHKVCAKIMPKLVIPEMSQSKFKPMMIVFFDIRYIIYVHWVPEGQTINQHYYIEVLTALRERVIRRRPDLWKTKSWKIHPDNAPAHSALSVKAFFAKYGITVMEHPPYSPTCTPPPLNFLFRKVKSALKETRFKSVEAVKAKGTEVLNHLTEADCFQQWKNRMERCRDRQGEYIDGEKVATRKLPTARAVTWQLFYDVGSSGLKKVFMGVANDQNVLEGLQFVKNVS</sequence>